<dbReference type="AlphaFoldDB" id="A0A8S1YBR2"/>
<protein>
    <submittedName>
        <fullName evidence="1">Uncharacterized protein</fullName>
    </submittedName>
</protein>
<gene>
    <name evidence="1" type="ORF">POCTA_138.1.T1530011</name>
</gene>
<dbReference type="OrthoDB" id="306766at2759"/>
<comment type="caution">
    <text evidence="1">The sequence shown here is derived from an EMBL/GenBank/DDBJ whole genome shotgun (WGS) entry which is preliminary data.</text>
</comment>
<organism evidence="1 2">
    <name type="scientific">Paramecium octaurelia</name>
    <dbReference type="NCBI Taxonomy" id="43137"/>
    <lineage>
        <taxon>Eukaryota</taxon>
        <taxon>Sar</taxon>
        <taxon>Alveolata</taxon>
        <taxon>Ciliophora</taxon>
        <taxon>Intramacronucleata</taxon>
        <taxon>Oligohymenophorea</taxon>
        <taxon>Peniculida</taxon>
        <taxon>Parameciidae</taxon>
        <taxon>Paramecium</taxon>
    </lineage>
</organism>
<reference evidence="1" key="1">
    <citation type="submission" date="2021-01" db="EMBL/GenBank/DDBJ databases">
        <authorList>
            <consortium name="Genoscope - CEA"/>
            <person name="William W."/>
        </authorList>
    </citation>
    <scope>NUCLEOTIDE SEQUENCE</scope>
</reference>
<dbReference type="OMA" id="MSQNTIK"/>
<proteinExistence type="predicted"/>
<evidence type="ECO:0000313" key="1">
    <source>
        <dbReference type="EMBL" id="CAD8211051.1"/>
    </source>
</evidence>
<keyword evidence="2" id="KW-1185">Reference proteome</keyword>
<sequence>MSQNTIKNEQVRQYQKVHQNQKEQLKDLVFKESYSIKQASQLLNIKYATAKSIMSKIRKSKIKKYLFLNKKLGQCQFKKVELSKPQLEIKSLVSGSLISSCNYYLQ</sequence>
<accession>A0A8S1YBR2</accession>
<dbReference type="EMBL" id="CAJJDP010000155">
    <property type="protein sequence ID" value="CAD8211051.1"/>
    <property type="molecule type" value="Genomic_DNA"/>
</dbReference>
<name>A0A8S1YBR2_PAROT</name>
<dbReference type="Proteomes" id="UP000683925">
    <property type="component" value="Unassembled WGS sequence"/>
</dbReference>
<evidence type="ECO:0000313" key="2">
    <source>
        <dbReference type="Proteomes" id="UP000683925"/>
    </source>
</evidence>